<dbReference type="InterPro" id="IPR001895">
    <property type="entry name" value="RASGEF_cat_dom"/>
</dbReference>
<evidence type="ECO:0000313" key="7">
    <source>
        <dbReference type="Proteomes" id="UP000030651"/>
    </source>
</evidence>
<evidence type="ECO:0000256" key="1">
    <source>
        <dbReference type="ARBA" id="ARBA00022658"/>
    </source>
</evidence>
<evidence type="ECO:0000256" key="2">
    <source>
        <dbReference type="PROSITE-ProRule" id="PRU00168"/>
    </source>
</evidence>
<proteinExistence type="predicted"/>
<feature type="region of interest" description="Disordered" evidence="3">
    <location>
        <begin position="651"/>
        <end position="705"/>
    </location>
</feature>
<keyword evidence="7" id="KW-1185">Reference proteome</keyword>
<name>W3X1R9_PESFW</name>
<feature type="region of interest" description="Disordered" evidence="3">
    <location>
        <begin position="1013"/>
        <end position="1037"/>
    </location>
</feature>
<dbReference type="GO" id="GO:0007265">
    <property type="term" value="P:Ras protein signal transduction"/>
    <property type="evidence" value="ECO:0007669"/>
    <property type="project" value="TreeGrafter"/>
</dbReference>
<dbReference type="InterPro" id="IPR000651">
    <property type="entry name" value="Ras-like_Gua-exchang_fac_N"/>
</dbReference>
<dbReference type="Pfam" id="PF00618">
    <property type="entry name" value="RasGEF_N"/>
    <property type="match status" value="1"/>
</dbReference>
<dbReference type="KEGG" id="pfy:PFICI_09165"/>
<feature type="compositionally biased region" description="Basic residues" evidence="3">
    <location>
        <begin position="686"/>
        <end position="700"/>
    </location>
</feature>
<dbReference type="SMART" id="SM00229">
    <property type="entry name" value="RasGEFN"/>
    <property type="match status" value="1"/>
</dbReference>
<keyword evidence="1 2" id="KW-0344">Guanine-nucleotide releasing factor</keyword>
<dbReference type="SUPFAM" id="SSF48366">
    <property type="entry name" value="Ras GEF"/>
    <property type="match status" value="1"/>
</dbReference>
<reference evidence="7" key="1">
    <citation type="journal article" date="2015" name="BMC Genomics">
        <title>Genomic and transcriptomic analysis of the endophytic fungus Pestalotiopsis fici reveals its lifestyle and high potential for synthesis of natural products.</title>
        <authorList>
            <person name="Wang X."/>
            <person name="Zhang X."/>
            <person name="Liu L."/>
            <person name="Xiang M."/>
            <person name="Wang W."/>
            <person name="Sun X."/>
            <person name="Che Y."/>
            <person name="Guo L."/>
            <person name="Liu G."/>
            <person name="Guo L."/>
            <person name="Wang C."/>
            <person name="Yin W.B."/>
            <person name="Stadler M."/>
            <person name="Zhang X."/>
            <person name="Liu X."/>
        </authorList>
    </citation>
    <scope>NUCLEOTIDE SEQUENCE [LARGE SCALE GENOMIC DNA]</scope>
    <source>
        <strain evidence="7">W106-1 / CGMCC3.15140</strain>
    </source>
</reference>
<dbReference type="PROSITE" id="PS50212">
    <property type="entry name" value="RASGEF_NTER"/>
    <property type="match status" value="1"/>
</dbReference>
<feature type="region of interest" description="Disordered" evidence="3">
    <location>
        <begin position="1321"/>
        <end position="1359"/>
    </location>
</feature>
<feature type="domain" description="N-terminal Ras-GEF" evidence="5">
    <location>
        <begin position="398"/>
        <end position="526"/>
    </location>
</feature>
<dbReference type="GeneID" id="19274178"/>
<dbReference type="EMBL" id="KI912114">
    <property type="protein sequence ID" value="ETS79312.1"/>
    <property type="molecule type" value="Genomic_DNA"/>
</dbReference>
<dbReference type="GO" id="GO:0005085">
    <property type="term" value="F:guanyl-nucleotide exchange factor activity"/>
    <property type="evidence" value="ECO:0007669"/>
    <property type="project" value="UniProtKB-KW"/>
</dbReference>
<accession>W3X1R9</accession>
<dbReference type="PANTHER" id="PTHR23113">
    <property type="entry name" value="GUANINE NUCLEOTIDE EXCHANGE FACTOR"/>
    <property type="match status" value="1"/>
</dbReference>
<dbReference type="RefSeq" id="XP_007835937.1">
    <property type="nucleotide sequence ID" value="XM_007837746.1"/>
</dbReference>
<feature type="domain" description="Ras-GEF" evidence="4">
    <location>
        <begin position="1545"/>
        <end position="1796"/>
    </location>
</feature>
<organism evidence="6 7">
    <name type="scientific">Pestalotiopsis fici (strain W106-1 / CGMCC3.15140)</name>
    <dbReference type="NCBI Taxonomy" id="1229662"/>
    <lineage>
        <taxon>Eukaryota</taxon>
        <taxon>Fungi</taxon>
        <taxon>Dikarya</taxon>
        <taxon>Ascomycota</taxon>
        <taxon>Pezizomycotina</taxon>
        <taxon>Sordariomycetes</taxon>
        <taxon>Xylariomycetidae</taxon>
        <taxon>Amphisphaeriales</taxon>
        <taxon>Sporocadaceae</taxon>
        <taxon>Pestalotiopsis</taxon>
    </lineage>
</organism>
<feature type="region of interest" description="Disordered" evidence="3">
    <location>
        <begin position="1"/>
        <end position="119"/>
    </location>
</feature>
<dbReference type="SMART" id="SM00147">
    <property type="entry name" value="RasGEF"/>
    <property type="match status" value="1"/>
</dbReference>
<dbReference type="GO" id="GO:0005886">
    <property type="term" value="C:plasma membrane"/>
    <property type="evidence" value="ECO:0007669"/>
    <property type="project" value="TreeGrafter"/>
</dbReference>
<dbReference type="eggNOG" id="KOG3417">
    <property type="taxonomic scope" value="Eukaryota"/>
</dbReference>
<dbReference type="InterPro" id="IPR008937">
    <property type="entry name" value="Ras-like_GEF"/>
</dbReference>
<evidence type="ECO:0008006" key="8">
    <source>
        <dbReference type="Google" id="ProtNLM"/>
    </source>
</evidence>
<feature type="compositionally biased region" description="Basic and acidic residues" evidence="3">
    <location>
        <begin position="84"/>
        <end position="109"/>
    </location>
</feature>
<dbReference type="OMA" id="ICNYATM"/>
<dbReference type="CDD" id="cd06224">
    <property type="entry name" value="REM"/>
    <property type="match status" value="1"/>
</dbReference>
<feature type="compositionally biased region" description="Polar residues" evidence="3">
    <location>
        <begin position="1331"/>
        <end position="1341"/>
    </location>
</feature>
<dbReference type="Gene3D" id="1.20.870.10">
    <property type="entry name" value="Son of sevenless (SoS) protein Chain: S domain 1"/>
    <property type="match status" value="1"/>
</dbReference>
<dbReference type="Pfam" id="PF00617">
    <property type="entry name" value="RasGEF"/>
    <property type="match status" value="1"/>
</dbReference>
<gene>
    <name evidence="6" type="ORF">PFICI_09165</name>
</gene>
<sequence>MEVNPLASNPPAPARFNSAGARLPPRRDLSTKSRTQRMQKAGASRDSTTKRSLPDLLGSMSDKNAKMKAGMSPNIGTKPLVPAIERRTIGEDEKLGRLRKGSDAEKWDLTPDGGSASREGRQFTVANVGHNGKIYLRPTIRPANQRYPQPNFVFPLTPPSTAGFDALASPKQEKQKEKEEASEILSGQWATTPLNTPSSPFTIKKKKSFLTLGKPTGRPKHRRAMSDSTVQDISIAHESEAGGFKVVITKPKDEVKAKTTEDIGLDGAPLLDINIPSWKIGNPRFTLRGTALIRGSSYAPTEDPRSSNVSFFQKSQRGASDINSLHPEAMSSRKPSPISLSHVPFLSPQLYSPTSPRFLGPAPTVYASTFVVIEPSMFDALTFKPGCDDKLIVRYASGNGAVTAATPPRLVAEITSPSFLDYELISDFFLTFRAFLGTADLVQMLIARLRWAIARSDEVGMIVRVRTFVAIRHWILNYFVDDFMVDYQLRVLFCNQLNDFVDELSQQSLAQKAQIKVLAELKKCWRRICAQYWDGPDFDSGLGPEVPIAPGGIAGHRDPTLDPSVWENEDSVLPRLQDFDFNHEEPRVDSSFAQVIDRAGHIDSILHGDERPASARQRNEAIESFRRHAASPTSIGSMDVISCSFPTKSLRTPADPAKRPLGAHPVDPTSIYNNPDPIASTPRALSGKRVRAQQPNHKRNNSLTDSMRDYATTNNKVLSKNAEILLTLPYAGSLVRGNLLPPGQAFVDVMPTAGSLTSRNTAYFEPQHQLEGIHANKGASAMSGPGMKKLLGSVRRALSHRGQGPNGVGPLGPRGVTTNRIPGTAVVPQARPLRPNGFRPAVRIDILGAEIAEDFKKAVREDATANASEKSATGSAHKVTGTDIEYSAAHLDSSFDLHAALDNRPLSDTAITQGSKSIVIVDGTAPPDVPAMTGALPLMPALNASVEAFADSFLPGGGADPTPPTTPPSLYTTDIPRRSSYILSQHVVEPSLEANPLPPFIPDLATLKTRTPSEYTSTQPSLGHPSMISIQQTPNRPPLSALRHRGHLRQRSSRSFRSQHSLSHRRWASINSAFPRSTLRSFDATTVSEESRVSEIMPQPLRVLRRRPGGDLRGAQNIADLDAFPLHRSRSAGSLTTYSESLRSSYLRSPVRDSEGYVDVFGSDYSQHRADVFSLGAMAEKPKHPLSLFSTHSSKPVLRPSFEAEAQKLAQIPDDIDDDGGIESALAKLEGRKLSIEPQDVPAPQFAEIGPEPLEESPIEHNTPEKVRHRHQHVVNDEAPQSPSLTAPESLATLEVPRNAEVMSFLSEGSRESYNSIPLLERGLTDDGRSKTPNQQWTDQSVFDDEDEQTPGAGGAAKSYFGPSAYEIVTKTESLEKIPPGETVPRDISSPAEVLSFLDVESDNESDLSSELSLQIIHAEQPNHHAIDQNLTEIDSQVLFDLSTDDVPPPPQGRPPSPPMTLAQALKMSPPESMREPQLQDHQIWSQKPLPPTPEVTPTLAMHQQKMGHANDLADSRGALHKSWGPEDELSQKFSVHLPFILAFDSDILAQQFTLIEKDALNEVDWKELIDMQWKNSHSNSRSWVDFLRNSDARGVEVVVARFNIMVKWAISEIVLTKDDTERARCIVKYLHIAAHCRRYRNFATMSQITIALTSNEIARLTRTWSLIPPQDMRILNDLESLVSPTKNFYNLRIEMEGGATETEVGCIPFVGIYTHDLLFNAQRPSEIASSPTTPPLVNFERCRIAASVVKTLLRLLEASTYYQFQPIEGITERCLWMSALDDDDIRRHSESIEPQLTQ</sequence>
<protein>
    <recommendedName>
        <fullName evidence="8">Guanine nucleotide exchange factor LTE1</fullName>
    </recommendedName>
</protein>
<dbReference type="HOGENOM" id="CLU_001471_0_0_1"/>
<evidence type="ECO:0000259" key="5">
    <source>
        <dbReference type="PROSITE" id="PS50212"/>
    </source>
</evidence>
<dbReference type="InterPro" id="IPR023578">
    <property type="entry name" value="Ras_GEF_dom_sf"/>
</dbReference>
<dbReference type="STRING" id="1229662.W3X1R9"/>
<dbReference type="PANTHER" id="PTHR23113:SF363">
    <property type="entry name" value="PROTEIN SON OF SEVENLESS"/>
    <property type="match status" value="1"/>
</dbReference>
<dbReference type="Gene3D" id="1.10.840.10">
    <property type="entry name" value="Ras guanine-nucleotide exchange factors catalytic domain"/>
    <property type="match status" value="1"/>
</dbReference>
<dbReference type="PROSITE" id="PS50009">
    <property type="entry name" value="RASGEF_CAT"/>
    <property type="match status" value="1"/>
</dbReference>
<dbReference type="InterPro" id="IPR036964">
    <property type="entry name" value="RASGEF_cat_dom_sf"/>
</dbReference>
<dbReference type="Proteomes" id="UP000030651">
    <property type="component" value="Unassembled WGS sequence"/>
</dbReference>
<dbReference type="OrthoDB" id="10254377at2759"/>
<evidence type="ECO:0000256" key="3">
    <source>
        <dbReference type="SAM" id="MobiDB-lite"/>
    </source>
</evidence>
<dbReference type="InParanoid" id="W3X1R9"/>
<evidence type="ECO:0000259" key="4">
    <source>
        <dbReference type="PROSITE" id="PS50009"/>
    </source>
</evidence>
<dbReference type="FunCoup" id="W3X1R9">
    <property type="interactions" value="174"/>
</dbReference>
<evidence type="ECO:0000313" key="6">
    <source>
        <dbReference type="EMBL" id="ETS79312.1"/>
    </source>
</evidence>